<feature type="domain" description="Ionotropic glutamate receptor C-terminal" evidence="4">
    <location>
        <begin position="29"/>
        <end position="250"/>
    </location>
</feature>
<dbReference type="Proteomes" id="UP000587760">
    <property type="component" value="Unassembled WGS sequence"/>
</dbReference>
<evidence type="ECO:0000259" key="3">
    <source>
        <dbReference type="SMART" id="SM00062"/>
    </source>
</evidence>
<dbReference type="GO" id="GO:0015276">
    <property type="term" value="F:ligand-gated monoatomic ion channel activity"/>
    <property type="evidence" value="ECO:0007669"/>
    <property type="project" value="InterPro"/>
</dbReference>
<dbReference type="Pfam" id="PF00497">
    <property type="entry name" value="SBP_bac_3"/>
    <property type="match status" value="1"/>
</dbReference>
<evidence type="ECO:0000313" key="5">
    <source>
        <dbReference type="EMBL" id="MBB6479679.1"/>
    </source>
</evidence>
<sequence length="267" mass="28953">MKRLFTLALLAVIVFSAYSGGKDDQQNDKLIVAMELQFPPFEMADADGTPRGISVDTAYALGEYLGREVVIENTAWTGLIPSIQSGKADIIISSMSITDEREKVVDFSIPYAASGLTLLINSDSPVKSYRDMNKSSVTVAVKSGTTGAIWAQENIPNATIQIFDEVAACALEVSQGKADAFIYDGLTTFELQKKFPGKTKVNLENLPGTLGGWGMAMKEGSPMKKDVDAFILEFRASGGFEELEKKYLGEIKAVFDEAGLPSFFDVQ</sequence>
<dbReference type="InterPro" id="IPR001320">
    <property type="entry name" value="Iontro_rcpt_C"/>
</dbReference>
<evidence type="ECO:0000256" key="2">
    <source>
        <dbReference type="SAM" id="SignalP"/>
    </source>
</evidence>
<evidence type="ECO:0000256" key="1">
    <source>
        <dbReference type="ARBA" id="ARBA00022729"/>
    </source>
</evidence>
<evidence type="ECO:0000259" key="4">
    <source>
        <dbReference type="SMART" id="SM00079"/>
    </source>
</evidence>
<dbReference type="SMART" id="SM00079">
    <property type="entry name" value="PBPe"/>
    <property type="match status" value="1"/>
</dbReference>
<dbReference type="AlphaFoldDB" id="A0A841R9S6"/>
<dbReference type="SMART" id="SM00062">
    <property type="entry name" value="PBPb"/>
    <property type="match status" value="1"/>
</dbReference>
<dbReference type="Gene3D" id="3.40.190.10">
    <property type="entry name" value="Periplasmic binding protein-like II"/>
    <property type="match status" value="2"/>
</dbReference>
<organism evidence="5 6">
    <name type="scientific">Spirochaeta isovalerica</name>
    <dbReference type="NCBI Taxonomy" id="150"/>
    <lineage>
        <taxon>Bacteria</taxon>
        <taxon>Pseudomonadati</taxon>
        <taxon>Spirochaetota</taxon>
        <taxon>Spirochaetia</taxon>
        <taxon>Spirochaetales</taxon>
        <taxon>Spirochaetaceae</taxon>
        <taxon>Spirochaeta</taxon>
    </lineage>
</organism>
<dbReference type="InterPro" id="IPR001638">
    <property type="entry name" value="Solute-binding_3/MltF_N"/>
</dbReference>
<feature type="chain" id="PRO_5032395388" evidence="2">
    <location>
        <begin position="20"/>
        <end position="267"/>
    </location>
</feature>
<dbReference type="EMBL" id="JACHGJ010000002">
    <property type="protein sequence ID" value="MBB6479679.1"/>
    <property type="molecule type" value="Genomic_DNA"/>
</dbReference>
<keyword evidence="6" id="KW-1185">Reference proteome</keyword>
<name>A0A841R9S6_9SPIO</name>
<keyword evidence="1 2" id="KW-0732">Signal</keyword>
<proteinExistence type="predicted"/>
<dbReference type="RefSeq" id="WP_184745116.1">
    <property type="nucleotide sequence ID" value="NZ_JACHGJ010000002.1"/>
</dbReference>
<feature type="domain" description="Solute-binding protein family 3/N-terminal" evidence="3">
    <location>
        <begin position="29"/>
        <end position="251"/>
    </location>
</feature>
<accession>A0A841R9S6</accession>
<dbReference type="SUPFAM" id="SSF53850">
    <property type="entry name" value="Periplasmic binding protein-like II"/>
    <property type="match status" value="1"/>
</dbReference>
<dbReference type="CDD" id="cd13629">
    <property type="entry name" value="PBP2_Dsm1740"/>
    <property type="match status" value="1"/>
</dbReference>
<dbReference type="GO" id="GO:0016020">
    <property type="term" value="C:membrane"/>
    <property type="evidence" value="ECO:0007669"/>
    <property type="project" value="InterPro"/>
</dbReference>
<evidence type="ECO:0000313" key="6">
    <source>
        <dbReference type="Proteomes" id="UP000587760"/>
    </source>
</evidence>
<gene>
    <name evidence="5" type="ORF">HNR50_001337</name>
</gene>
<comment type="caution">
    <text evidence="5">The sequence shown here is derived from an EMBL/GenBank/DDBJ whole genome shotgun (WGS) entry which is preliminary data.</text>
</comment>
<protein>
    <submittedName>
        <fullName evidence="5">Polar amino acid transport system substrate-binding protein</fullName>
    </submittedName>
</protein>
<dbReference type="PANTHER" id="PTHR35936:SF17">
    <property type="entry name" value="ARGININE-BINDING EXTRACELLULAR PROTEIN ARTP"/>
    <property type="match status" value="1"/>
</dbReference>
<dbReference type="PANTHER" id="PTHR35936">
    <property type="entry name" value="MEMBRANE-BOUND LYTIC MUREIN TRANSGLYCOSYLASE F"/>
    <property type="match status" value="1"/>
</dbReference>
<reference evidence="5 6" key="1">
    <citation type="submission" date="2020-08" db="EMBL/GenBank/DDBJ databases">
        <title>Genomic Encyclopedia of Type Strains, Phase IV (KMG-IV): sequencing the most valuable type-strain genomes for metagenomic binning, comparative biology and taxonomic classification.</title>
        <authorList>
            <person name="Goeker M."/>
        </authorList>
    </citation>
    <scope>NUCLEOTIDE SEQUENCE [LARGE SCALE GENOMIC DNA]</scope>
    <source>
        <strain evidence="5 6">DSM 2461</strain>
    </source>
</reference>
<feature type="signal peptide" evidence="2">
    <location>
        <begin position="1"/>
        <end position="19"/>
    </location>
</feature>